<feature type="compositionally biased region" description="Acidic residues" evidence="1">
    <location>
        <begin position="450"/>
        <end position="459"/>
    </location>
</feature>
<evidence type="ECO:0000313" key="2">
    <source>
        <dbReference type="EMBL" id="NML37664.1"/>
    </source>
</evidence>
<reference evidence="2 3" key="1">
    <citation type="submission" date="2020-04" db="EMBL/GenBank/DDBJ databases">
        <title>Chitinophaga sp. G-6-1-13 sp. nov., isolated from soil.</title>
        <authorList>
            <person name="Dahal R.H."/>
            <person name="Chaudhary D.K."/>
        </authorList>
    </citation>
    <scope>NUCLEOTIDE SEQUENCE [LARGE SCALE GENOMIC DNA]</scope>
    <source>
        <strain evidence="2 3">G-6-1-13</strain>
    </source>
</reference>
<gene>
    <name evidence="2" type="ORF">HHL17_10715</name>
</gene>
<proteinExistence type="predicted"/>
<comment type="caution">
    <text evidence="2">The sequence shown here is derived from an EMBL/GenBank/DDBJ whole genome shotgun (WGS) entry which is preliminary data.</text>
</comment>
<accession>A0A848GGS7</accession>
<dbReference type="Proteomes" id="UP000583266">
    <property type="component" value="Unassembled WGS sequence"/>
</dbReference>
<evidence type="ECO:0000313" key="3">
    <source>
        <dbReference type="Proteomes" id="UP000583266"/>
    </source>
</evidence>
<dbReference type="RefSeq" id="WP_169224713.1">
    <property type="nucleotide sequence ID" value="NZ_JABBGC010000001.1"/>
</dbReference>
<feature type="region of interest" description="Disordered" evidence="1">
    <location>
        <begin position="439"/>
        <end position="468"/>
    </location>
</feature>
<protein>
    <submittedName>
        <fullName evidence="2">Uncharacterized protein</fullName>
    </submittedName>
</protein>
<dbReference type="AlphaFoldDB" id="A0A848GGS7"/>
<organism evidence="2 3">
    <name type="scientific">Chitinophaga fulva</name>
    <dbReference type="NCBI Taxonomy" id="2728842"/>
    <lineage>
        <taxon>Bacteria</taxon>
        <taxon>Pseudomonadati</taxon>
        <taxon>Bacteroidota</taxon>
        <taxon>Chitinophagia</taxon>
        <taxon>Chitinophagales</taxon>
        <taxon>Chitinophagaceae</taxon>
        <taxon>Chitinophaga</taxon>
    </lineage>
</organism>
<keyword evidence="3" id="KW-1185">Reference proteome</keyword>
<dbReference type="EMBL" id="JABBGC010000001">
    <property type="protein sequence ID" value="NML37664.1"/>
    <property type="molecule type" value="Genomic_DNA"/>
</dbReference>
<sequence length="468" mass="53382">MNEHNPIALEINKIQAHWRKAVSGNDPLRLVRLMILPEEARLYEGFFKLESSPHGQLEEIFVTHLTSFEGEDTFSAAIIKDWLATYDNSATLLQEMEAKNSKLTWDPAPFRQLPAAGPQDKQLLQLLRSFREALPHQPATLVLALLPWQVSDTRSFASWLTRLLKLGIPAGVRITVVDHVGKDYLLINDRPFPGQIISFHVPLQLANAIQRLATAGNPNDPEIAYRKCLFEMGNAAKDKDIKRLHYWGERMLEVTQRSGNKGLFATAHLSYAGMLFNFKRDPQLPLLLEKATRIAKQGIQMGDNACLSLLIQAYGYQGAYAQIRRNYTTAIEWFLQQAALAEQHQYLSQAATSWYQAVELSRRKDSSRYHSLLEQAYKCGIPMTDDELSSSVYSFLTADYYDYAYTHKQVSLVKEIDDRMSRVFGKEWKAEVDKLKKSKVKSLMQPHLSEEEEEEEAEETAGSPTEKR</sequence>
<evidence type="ECO:0000256" key="1">
    <source>
        <dbReference type="SAM" id="MobiDB-lite"/>
    </source>
</evidence>
<name>A0A848GGS7_9BACT</name>